<evidence type="ECO:0000259" key="3">
    <source>
        <dbReference type="Pfam" id="PF13505"/>
    </source>
</evidence>
<proteinExistence type="predicted"/>
<feature type="domain" description="Outer membrane protein beta-barrel" evidence="3">
    <location>
        <begin position="7"/>
        <end position="207"/>
    </location>
</feature>
<evidence type="ECO:0000256" key="2">
    <source>
        <dbReference type="SAM" id="SignalP"/>
    </source>
</evidence>
<keyword evidence="7" id="KW-1185">Reference proteome</keyword>
<dbReference type="Proteomes" id="UP001156660">
    <property type="component" value="Unassembled WGS sequence"/>
</dbReference>
<dbReference type="AlphaFoldDB" id="A0A2S7X845"/>
<accession>A0A2S7X845</accession>
<reference evidence="5 6" key="2">
    <citation type="submission" date="2016-12" db="EMBL/GenBank/DDBJ databases">
        <title>Diversity of luminous bacteria.</title>
        <authorList>
            <person name="Yoshizawa S."/>
            <person name="Kogure K."/>
        </authorList>
    </citation>
    <scope>NUCLEOTIDE SEQUENCE [LARGE SCALE GENOMIC DNA]</scope>
    <source>
        <strain evidence="5 6">NBRC 105001</strain>
    </source>
</reference>
<dbReference type="Proteomes" id="UP000239273">
    <property type="component" value="Unassembled WGS sequence"/>
</dbReference>
<evidence type="ECO:0000256" key="1">
    <source>
        <dbReference type="ARBA" id="ARBA00022729"/>
    </source>
</evidence>
<sequence length="207" mass="22495">MNKIHLAALIFGLFSASASADMTPYIGINLGIGGIEAPDADIDGMNYSQESGKFAWGLNSGVLFNAEMNNKFQYGAEVSYSSYATNETKIENLRFDYDGYNVAALGVAKYNFNKKWSIFGKAGAAYTVQDLSSNVSAFNKKESKVLPKIGLGGSYNVTNNFALNVGFEHIFGDDLVEFTNKANNYQLSDYTHVGSVTTMYIGAGYSF</sequence>
<organism evidence="5 6">
    <name type="scientific">Aliivibrio sifiae</name>
    <dbReference type="NCBI Taxonomy" id="566293"/>
    <lineage>
        <taxon>Bacteria</taxon>
        <taxon>Pseudomonadati</taxon>
        <taxon>Pseudomonadota</taxon>
        <taxon>Gammaproteobacteria</taxon>
        <taxon>Vibrionales</taxon>
        <taxon>Vibrionaceae</taxon>
        <taxon>Aliivibrio</taxon>
    </lineage>
</organism>
<dbReference type="InterPro" id="IPR027385">
    <property type="entry name" value="Beta-barrel_OMP"/>
</dbReference>
<keyword evidence="1 2" id="KW-0732">Signal</keyword>
<dbReference type="InterPro" id="IPR011250">
    <property type="entry name" value="OMP/PagP_B-barrel"/>
</dbReference>
<evidence type="ECO:0000313" key="6">
    <source>
        <dbReference type="Proteomes" id="UP000239273"/>
    </source>
</evidence>
<feature type="chain" id="PRO_5015647953" evidence="2">
    <location>
        <begin position="21"/>
        <end position="207"/>
    </location>
</feature>
<dbReference type="SUPFAM" id="SSF56925">
    <property type="entry name" value="OMPA-like"/>
    <property type="match status" value="1"/>
</dbReference>
<feature type="signal peptide" evidence="2">
    <location>
        <begin position="1"/>
        <end position="20"/>
    </location>
</feature>
<evidence type="ECO:0000313" key="4">
    <source>
        <dbReference type="EMBL" id="GLR76167.1"/>
    </source>
</evidence>
<gene>
    <name evidence="5" type="ORF">BTO23_14395</name>
    <name evidence="4" type="ORF">GCM10007855_30420</name>
</gene>
<reference evidence="4" key="1">
    <citation type="journal article" date="2014" name="Int. J. Syst. Evol. Microbiol.">
        <title>Complete genome of a new Firmicutes species belonging to the dominant human colonic microbiota ('Ruminococcus bicirculans') reveals two chromosomes and a selective capacity to utilize plant glucans.</title>
        <authorList>
            <consortium name="NISC Comparative Sequencing Program"/>
            <person name="Wegmann U."/>
            <person name="Louis P."/>
            <person name="Goesmann A."/>
            <person name="Henrissat B."/>
            <person name="Duncan S.H."/>
            <person name="Flint H.J."/>
        </authorList>
    </citation>
    <scope>NUCLEOTIDE SEQUENCE</scope>
    <source>
        <strain evidence="4">NBRC 105001</strain>
    </source>
</reference>
<dbReference type="EMBL" id="BSOU01000008">
    <property type="protein sequence ID" value="GLR76167.1"/>
    <property type="molecule type" value="Genomic_DNA"/>
</dbReference>
<name>A0A2S7X845_9GAMM</name>
<evidence type="ECO:0000313" key="5">
    <source>
        <dbReference type="EMBL" id="PQJ87305.1"/>
    </source>
</evidence>
<dbReference type="Gene3D" id="2.40.160.20">
    <property type="match status" value="1"/>
</dbReference>
<protein>
    <submittedName>
        <fullName evidence="5">Transporter</fullName>
    </submittedName>
</protein>
<evidence type="ECO:0000313" key="7">
    <source>
        <dbReference type="Proteomes" id="UP001156660"/>
    </source>
</evidence>
<comment type="caution">
    <text evidence="5">The sequence shown here is derived from an EMBL/GenBank/DDBJ whole genome shotgun (WGS) entry which is preliminary data.</text>
</comment>
<dbReference type="Pfam" id="PF13505">
    <property type="entry name" value="OMP_b-brl"/>
    <property type="match status" value="1"/>
</dbReference>
<dbReference type="RefSeq" id="WP_105063860.1">
    <property type="nucleotide sequence ID" value="NZ_BSOU01000008.1"/>
</dbReference>
<reference evidence="7" key="3">
    <citation type="journal article" date="2019" name="Int. J. Syst. Evol. Microbiol.">
        <title>The Global Catalogue of Microorganisms (GCM) 10K type strain sequencing project: providing services to taxonomists for standard genome sequencing and annotation.</title>
        <authorList>
            <consortium name="The Broad Institute Genomics Platform"/>
            <consortium name="The Broad Institute Genome Sequencing Center for Infectious Disease"/>
            <person name="Wu L."/>
            <person name="Ma J."/>
        </authorList>
    </citation>
    <scope>NUCLEOTIDE SEQUENCE [LARGE SCALE GENOMIC DNA]</scope>
    <source>
        <strain evidence="7">NBRC 105001</strain>
    </source>
</reference>
<reference evidence="4" key="4">
    <citation type="submission" date="2023-01" db="EMBL/GenBank/DDBJ databases">
        <title>Draft genome sequence of Aliivibrio sifiae strain NBRC 105001.</title>
        <authorList>
            <person name="Sun Q."/>
            <person name="Mori K."/>
        </authorList>
    </citation>
    <scope>NUCLEOTIDE SEQUENCE</scope>
    <source>
        <strain evidence="4">NBRC 105001</strain>
    </source>
</reference>
<dbReference type="EMBL" id="MSCP01000002">
    <property type="protein sequence ID" value="PQJ87305.1"/>
    <property type="molecule type" value="Genomic_DNA"/>
</dbReference>
<dbReference type="OrthoDB" id="5918204at2"/>